<dbReference type="RefSeq" id="WP_343919934.1">
    <property type="nucleotide sequence ID" value="NZ_BAAAKK010000005.1"/>
</dbReference>
<comment type="caution">
    <text evidence="3">The sequence shown here is derived from an EMBL/GenBank/DDBJ whole genome shotgun (WGS) entry which is preliminary data.</text>
</comment>
<dbReference type="EMBL" id="BAAAKK010000005">
    <property type="protein sequence ID" value="GAA1424156.1"/>
    <property type="molecule type" value="Genomic_DNA"/>
</dbReference>
<protein>
    <recommendedName>
        <fullName evidence="2">Peptidase S11 D-alanyl-D-alanine carboxypeptidase A N-terminal domain-containing protein</fullName>
    </recommendedName>
</protein>
<feature type="compositionally biased region" description="Polar residues" evidence="1">
    <location>
        <begin position="1"/>
        <end position="14"/>
    </location>
</feature>
<dbReference type="Proteomes" id="UP001501266">
    <property type="component" value="Unassembled WGS sequence"/>
</dbReference>
<organism evidence="3 4">
    <name type="scientific">Agrococcus citreus</name>
    <dbReference type="NCBI Taxonomy" id="84643"/>
    <lineage>
        <taxon>Bacteria</taxon>
        <taxon>Bacillati</taxon>
        <taxon>Actinomycetota</taxon>
        <taxon>Actinomycetes</taxon>
        <taxon>Micrococcales</taxon>
        <taxon>Microbacteriaceae</taxon>
        <taxon>Agrococcus</taxon>
    </lineage>
</organism>
<evidence type="ECO:0000256" key="1">
    <source>
        <dbReference type="SAM" id="MobiDB-lite"/>
    </source>
</evidence>
<sequence length="430" mass="43799">MTTLQTHRPRSLSNRPPLEPAPPARRPRRIRGAHVALTGLTAIALAVGGGVTVASAAPPAPALSVDEVLVDVGAASGIAWPAGIEAAGFEVEGVAGAAGATGDPAARPMASIAKLLFALVLLDARPLAVGEQGPSIVLDDGDVAHLAAGVRDGATVLPVAAGDVLTQRQLLEAAMLMSASNATVTLADWAFGSHDAYVAAAQQWLAEHGIEGVTVADASGLSDRGLATTAGLIQLMDEVDARPALREITGMAATTLPRVGAVTNSNEALGSAGIDSGKTGSLNAHGRTVLVGATREIEGTPVRIHVALLGIQPGVDRGAVTAALVDSIAANLEWLSVLPDDTAVAQYDVPWADPIVLETAHPIRMLHWRGTPVEVSVDAPSEWTPNARASLAVEIGAGVRTVPLDSTGSPPDPSLEWRLQHAAALLAPRA</sequence>
<keyword evidence="4" id="KW-1185">Reference proteome</keyword>
<dbReference type="SUPFAM" id="SSF56601">
    <property type="entry name" value="beta-lactamase/transpeptidase-like"/>
    <property type="match status" value="1"/>
</dbReference>
<reference evidence="3 4" key="1">
    <citation type="journal article" date="2019" name="Int. J. Syst. Evol. Microbiol.">
        <title>The Global Catalogue of Microorganisms (GCM) 10K type strain sequencing project: providing services to taxonomists for standard genome sequencing and annotation.</title>
        <authorList>
            <consortium name="The Broad Institute Genomics Platform"/>
            <consortium name="The Broad Institute Genome Sequencing Center for Infectious Disease"/>
            <person name="Wu L."/>
            <person name="Ma J."/>
        </authorList>
    </citation>
    <scope>NUCLEOTIDE SEQUENCE [LARGE SCALE GENOMIC DNA]</scope>
    <source>
        <strain evidence="3 4">JCM 12398</strain>
    </source>
</reference>
<dbReference type="InterPro" id="IPR001967">
    <property type="entry name" value="Peptidase_S11_N"/>
</dbReference>
<dbReference type="InterPro" id="IPR012338">
    <property type="entry name" value="Beta-lactam/transpept-like"/>
</dbReference>
<name>A0ABN1YW79_9MICO</name>
<evidence type="ECO:0000259" key="2">
    <source>
        <dbReference type="Pfam" id="PF00768"/>
    </source>
</evidence>
<proteinExistence type="predicted"/>
<feature type="domain" description="Peptidase S11 D-alanyl-D-alanine carboxypeptidase A N-terminal" evidence="2">
    <location>
        <begin position="106"/>
        <end position="295"/>
    </location>
</feature>
<accession>A0ABN1YW79</accession>
<feature type="region of interest" description="Disordered" evidence="1">
    <location>
        <begin position="1"/>
        <end position="29"/>
    </location>
</feature>
<gene>
    <name evidence="3" type="ORF">GCM10009640_19770</name>
</gene>
<dbReference type="Pfam" id="PF00768">
    <property type="entry name" value="Peptidase_S11"/>
    <property type="match status" value="1"/>
</dbReference>
<dbReference type="Gene3D" id="3.40.710.10">
    <property type="entry name" value="DD-peptidase/beta-lactamase superfamily"/>
    <property type="match status" value="1"/>
</dbReference>
<evidence type="ECO:0000313" key="4">
    <source>
        <dbReference type="Proteomes" id="UP001501266"/>
    </source>
</evidence>
<evidence type="ECO:0000313" key="3">
    <source>
        <dbReference type="EMBL" id="GAA1424156.1"/>
    </source>
</evidence>